<evidence type="ECO:0000313" key="2">
    <source>
        <dbReference type="EMBL" id="GAA2134046.1"/>
    </source>
</evidence>
<dbReference type="Proteomes" id="UP001500575">
    <property type="component" value="Unassembled WGS sequence"/>
</dbReference>
<evidence type="ECO:0000313" key="3">
    <source>
        <dbReference type="Proteomes" id="UP001500575"/>
    </source>
</evidence>
<comment type="caution">
    <text evidence="2">The sequence shown here is derived from an EMBL/GenBank/DDBJ whole genome shotgun (WGS) entry which is preliminary data.</text>
</comment>
<dbReference type="RefSeq" id="WP_344305640.1">
    <property type="nucleotide sequence ID" value="NZ_BAAAQQ010000014.1"/>
</dbReference>
<reference evidence="3" key="1">
    <citation type="journal article" date="2019" name="Int. J. Syst. Evol. Microbiol.">
        <title>The Global Catalogue of Microorganisms (GCM) 10K type strain sequencing project: providing services to taxonomists for standard genome sequencing and annotation.</title>
        <authorList>
            <consortium name="The Broad Institute Genomics Platform"/>
            <consortium name="The Broad Institute Genome Sequencing Center for Infectious Disease"/>
            <person name="Wu L."/>
            <person name="Ma J."/>
        </authorList>
    </citation>
    <scope>NUCLEOTIDE SEQUENCE [LARGE SCALE GENOMIC DNA]</scope>
    <source>
        <strain evidence="3">JCM 16021</strain>
    </source>
</reference>
<sequence>MSKLDAVRALREKRYEKTMAQARGGPGAMPTARPRVAPPTPAARPALRAVPDVADGAEAIAVTGETDAADELCGHRNMGGRTCTRERGHSAKSHRYS</sequence>
<feature type="region of interest" description="Disordered" evidence="1">
    <location>
        <begin position="73"/>
        <end position="97"/>
    </location>
</feature>
<dbReference type="EMBL" id="BAAAQQ010000014">
    <property type="protein sequence ID" value="GAA2134046.1"/>
    <property type="molecule type" value="Genomic_DNA"/>
</dbReference>
<gene>
    <name evidence="2" type="ORF">GCM10009843_40110</name>
</gene>
<keyword evidence="3" id="KW-1185">Reference proteome</keyword>
<evidence type="ECO:0000256" key="1">
    <source>
        <dbReference type="SAM" id="MobiDB-lite"/>
    </source>
</evidence>
<accession>A0ABP5KKZ3</accession>
<organism evidence="2 3">
    <name type="scientific">Nocardioides bigeumensis</name>
    <dbReference type="NCBI Taxonomy" id="433657"/>
    <lineage>
        <taxon>Bacteria</taxon>
        <taxon>Bacillati</taxon>
        <taxon>Actinomycetota</taxon>
        <taxon>Actinomycetes</taxon>
        <taxon>Propionibacteriales</taxon>
        <taxon>Nocardioidaceae</taxon>
        <taxon>Nocardioides</taxon>
    </lineage>
</organism>
<proteinExistence type="predicted"/>
<name>A0ABP5KKZ3_9ACTN</name>
<protein>
    <submittedName>
        <fullName evidence="2">Uncharacterized protein</fullName>
    </submittedName>
</protein>
<feature type="region of interest" description="Disordered" evidence="1">
    <location>
        <begin position="17"/>
        <end position="43"/>
    </location>
</feature>